<dbReference type="InterPro" id="IPR035965">
    <property type="entry name" value="PAS-like_dom_sf"/>
</dbReference>
<dbReference type="InterPro" id="IPR013656">
    <property type="entry name" value="PAS_4"/>
</dbReference>
<evidence type="ECO:0000313" key="4">
    <source>
        <dbReference type="EMBL" id="MEW9856859.1"/>
    </source>
</evidence>
<reference evidence="4 5" key="1">
    <citation type="submission" date="2024-06" db="EMBL/GenBank/DDBJ databases">
        <title>Novosphingobium rhizovicinus M1R2S20.</title>
        <authorList>
            <person name="Sun J.-Q."/>
        </authorList>
    </citation>
    <scope>NUCLEOTIDE SEQUENCE [LARGE SCALE GENOMIC DNA]</scope>
    <source>
        <strain evidence="4 5">M1R2S20</strain>
    </source>
</reference>
<dbReference type="Pfam" id="PF00563">
    <property type="entry name" value="EAL"/>
    <property type="match status" value="1"/>
</dbReference>
<dbReference type="SUPFAM" id="SSF141868">
    <property type="entry name" value="EAL domain-like"/>
    <property type="match status" value="1"/>
</dbReference>
<dbReference type="NCBIfam" id="TIGR00229">
    <property type="entry name" value="sensory_box"/>
    <property type="match status" value="1"/>
</dbReference>
<proteinExistence type="predicted"/>
<feature type="transmembrane region" description="Helical" evidence="1">
    <location>
        <begin position="98"/>
        <end position="129"/>
    </location>
</feature>
<feature type="domain" description="GGDEF" evidence="3">
    <location>
        <begin position="359"/>
        <end position="492"/>
    </location>
</feature>
<dbReference type="PROSITE" id="PS50883">
    <property type="entry name" value="EAL"/>
    <property type="match status" value="1"/>
</dbReference>
<dbReference type="PROSITE" id="PS50887">
    <property type="entry name" value="GGDEF"/>
    <property type="match status" value="1"/>
</dbReference>
<dbReference type="Proteomes" id="UP001556118">
    <property type="component" value="Unassembled WGS sequence"/>
</dbReference>
<evidence type="ECO:0000259" key="2">
    <source>
        <dbReference type="PROSITE" id="PS50883"/>
    </source>
</evidence>
<sequence length="772" mass="84714">MPGFDLLRYDVPARDREWFAASRVQQFAKYPWVRADALRGVVALWLLQASAALIIAAGAILAVLWLLAVMLRISLQKDTASASHQLTQIRAMLLIRSIGYSAVICLMVISAPAGFVGPIMLFVGASLLFDLLCTLALPLIGVVSGALFVLSLLAALIVRPGVDALGLMVLAALAIGSLYYTLFQLHYMFATRTLRTRLLDTANDTIQSLLSQYDEHGTDWLIEADNKGRLLKPSARLCAALGRSGEELEGLPVPSLFEPGDERNAMLAAARRGQRFRNQMVPLRTGEERRWWSISGCAMLDQEGQRAGFRFFAQDVTAKRAAEDRVHLMATRDNLTGLVNRAVFAAQLEVVLPHCSSKAECAILFMDLDSFKLVNDTYGHSAGDAVLVEAARRIEALLGEEMLAARPGGDEFAVLAWNIIDHAEIERLGSELVSALSQPIEYDGSVLPSGASVGVALAPEHGSTGEALLRAADIALYEAKGRGRGNSVIFHSDLLNELQERRKLEMDLRCALERGEFEIHYQPLVDVASRRTLGYEALLRWNHPTRGSVPPSLFIPLAEETDLIGTIGEWVLREALNQASTWREDLSVAVNVSPAQMRGDALVPQVVSALAASGVAPKRLELEITENLLMRDGDVHLRQLHQLRSLGVRVALDDFGTGYSSLNYLRRFPLDKLKIDRSFISDIVHEPVSRAIVESVLTLAREFRMETIAEGIECEAQLTKLAEMGCECAQGFLFDRPIPAWEIPDTDRMPQALQPELTIGRPGTALLTDAGN</sequence>
<dbReference type="Pfam" id="PF08448">
    <property type="entry name" value="PAS_4"/>
    <property type="match status" value="1"/>
</dbReference>
<dbReference type="InterPro" id="IPR000014">
    <property type="entry name" value="PAS"/>
</dbReference>
<dbReference type="InterPro" id="IPR000160">
    <property type="entry name" value="GGDEF_dom"/>
</dbReference>
<dbReference type="SMART" id="SM00052">
    <property type="entry name" value="EAL"/>
    <property type="match status" value="1"/>
</dbReference>
<gene>
    <name evidence="4" type="ORF">ABUH87_17185</name>
</gene>
<organism evidence="4 5">
    <name type="scientific">Novosphingobium rhizovicinum</name>
    <dbReference type="NCBI Taxonomy" id="3228928"/>
    <lineage>
        <taxon>Bacteria</taxon>
        <taxon>Pseudomonadati</taxon>
        <taxon>Pseudomonadota</taxon>
        <taxon>Alphaproteobacteria</taxon>
        <taxon>Sphingomonadales</taxon>
        <taxon>Sphingomonadaceae</taxon>
        <taxon>Novosphingobium</taxon>
    </lineage>
</organism>
<evidence type="ECO:0000259" key="3">
    <source>
        <dbReference type="PROSITE" id="PS50887"/>
    </source>
</evidence>
<dbReference type="InterPro" id="IPR029787">
    <property type="entry name" value="Nucleotide_cyclase"/>
</dbReference>
<dbReference type="PANTHER" id="PTHR44757:SF2">
    <property type="entry name" value="BIOFILM ARCHITECTURE MAINTENANCE PROTEIN MBAA"/>
    <property type="match status" value="1"/>
</dbReference>
<dbReference type="Gene3D" id="3.20.20.450">
    <property type="entry name" value="EAL domain"/>
    <property type="match status" value="1"/>
</dbReference>
<keyword evidence="1" id="KW-1133">Transmembrane helix</keyword>
<keyword evidence="1" id="KW-0812">Transmembrane</keyword>
<dbReference type="InterPro" id="IPR001633">
    <property type="entry name" value="EAL_dom"/>
</dbReference>
<dbReference type="Pfam" id="PF00990">
    <property type="entry name" value="GGDEF"/>
    <property type="match status" value="1"/>
</dbReference>
<evidence type="ECO:0000313" key="5">
    <source>
        <dbReference type="Proteomes" id="UP001556118"/>
    </source>
</evidence>
<evidence type="ECO:0000256" key="1">
    <source>
        <dbReference type="SAM" id="Phobius"/>
    </source>
</evidence>
<keyword evidence="1" id="KW-0472">Membrane</keyword>
<keyword evidence="5" id="KW-1185">Reference proteome</keyword>
<accession>A0ABV3RGQ9</accession>
<feature type="domain" description="EAL" evidence="2">
    <location>
        <begin position="501"/>
        <end position="751"/>
    </location>
</feature>
<dbReference type="SUPFAM" id="SSF55073">
    <property type="entry name" value="Nucleotide cyclase"/>
    <property type="match status" value="1"/>
</dbReference>
<name>A0ABV3RGQ9_9SPHN</name>
<dbReference type="SMART" id="SM00267">
    <property type="entry name" value="GGDEF"/>
    <property type="match status" value="1"/>
</dbReference>
<comment type="caution">
    <text evidence="4">The sequence shown here is derived from an EMBL/GenBank/DDBJ whole genome shotgun (WGS) entry which is preliminary data.</text>
</comment>
<dbReference type="RefSeq" id="WP_367775335.1">
    <property type="nucleotide sequence ID" value="NZ_JBFNXR010000054.1"/>
</dbReference>
<dbReference type="InterPro" id="IPR035919">
    <property type="entry name" value="EAL_sf"/>
</dbReference>
<protein>
    <submittedName>
        <fullName evidence="4">Bifunctional diguanylate cyclase/phosphodiesterase</fullName>
    </submittedName>
</protein>
<dbReference type="CDD" id="cd01949">
    <property type="entry name" value="GGDEF"/>
    <property type="match status" value="1"/>
</dbReference>
<dbReference type="Gene3D" id="3.30.450.20">
    <property type="entry name" value="PAS domain"/>
    <property type="match status" value="1"/>
</dbReference>
<dbReference type="Gene3D" id="3.30.70.270">
    <property type="match status" value="1"/>
</dbReference>
<dbReference type="CDD" id="cd01948">
    <property type="entry name" value="EAL"/>
    <property type="match status" value="1"/>
</dbReference>
<dbReference type="CDD" id="cd00130">
    <property type="entry name" value="PAS"/>
    <property type="match status" value="1"/>
</dbReference>
<feature type="transmembrane region" description="Helical" evidence="1">
    <location>
        <begin position="42"/>
        <end position="67"/>
    </location>
</feature>
<dbReference type="NCBIfam" id="TIGR00254">
    <property type="entry name" value="GGDEF"/>
    <property type="match status" value="1"/>
</dbReference>
<dbReference type="InterPro" id="IPR043128">
    <property type="entry name" value="Rev_trsase/Diguanyl_cyclase"/>
</dbReference>
<dbReference type="EMBL" id="JBFNXR010000054">
    <property type="protein sequence ID" value="MEW9856859.1"/>
    <property type="molecule type" value="Genomic_DNA"/>
</dbReference>
<dbReference type="SUPFAM" id="SSF55785">
    <property type="entry name" value="PYP-like sensor domain (PAS domain)"/>
    <property type="match status" value="1"/>
</dbReference>
<dbReference type="PANTHER" id="PTHR44757">
    <property type="entry name" value="DIGUANYLATE CYCLASE DGCP"/>
    <property type="match status" value="1"/>
</dbReference>
<feature type="transmembrane region" description="Helical" evidence="1">
    <location>
        <begin position="165"/>
        <end position="189"/>
    </location>
</feature>
<feature type="transmembrane region" description="Helical" evidence="1">
    <location>
        <begin position="135"/>
        <end position="158"/>
    </location>
</feature>
<dbReference type="InterPro" id="IPR052155">
    <property type="entry name" value="Biofilm_reg_signaling"/>
</dbReference>